<organism evidence="6 7">
    <name type="scientific">Faunimonas pinastri</name>
    <dbReference type="NCBI Taxonomy" id="1855383"/>
    <lineage>
        <taxon>Bacteria</taxon>
        <taxon>Pseudomonadati</taxon>
        <taxon>Pseudomonadota</taxon>
        <taxon>Alphaproteobacteria</taxon>
        <taxon>Hyphomicrobiales</taxon>
        <taxon>Afifellaceae</taxon>
        <taxon>Faunimonas</taxon>
    </lineage>
</organism>
<comment type="function">
    <text evidence="5">Specifically methylates the pseudouridine at position 1915 (m3Psi1915) in 23S rRNA.</text>
</comment>
<evidence type="ECO:0000256" key="5">
    <source>
        <dbReference type="HAMAP-Rule" id="MF_00658"/>
    </source>
</evidence>
<dbReference type="Proteomes" id="UP000199647">
    <property type="component" value="Unassembled WGS sequence"/>
</dbReference>
<keyword evidence="5" id="KW-0698">rRNA processing</keyword>
<dbReference type="GO" id="GO:0070038">
    <property type="term" value="F:rRNA (pseudouridine-N3-)-methyltransferase activity"/>
    <property type="evidence" value="ECO:0007669"/>
    <property type="project" value="UniProtKB-UniRule"/>
</dbReference>
<keyword evidence="1 5" id="KW-0489">Methyltransferase</keyword>
<comment type="subunit">
    <text evidence="5">Homodimer.</text>
</comment>
<dbReference type="SUPFAM" id="SSF75217">
    <property type="entry name" value="alpha/beta knot"/>
    <property type="match status" value="1"/>
</dbReference>
<dbReference type="PANTHER" id="PTHR33603">
    <property type="entry name" value="METHYLTRANSFERASE"/>
    <property type="match status" value="1"/>
</dbReference>
<keyword evidence="3 5" id="KW-0949">S-adenosyl-L-methionine</keyword>
<proteinExistence type="inferred from homology"/>
<dbReference type="PANTHER" id="PTHR33603:SF1">
    <property type="entry name" value="RIBOSOMAL RNA LARGE SUBUNIT METHYLTRANSFERASE H"/>
    <property type="match status" value="1"/>
</dbReference>
<dbReference type="InterPro" id="IPR029028">
    <property type="entry name" value="Alpha/beta_knot_MTases"/>
</dbReference>
<dbReference type="OrthoDB" id="9806643at2"/>
<comment type="similarity">
    <text evidence="4 5">Belongs to the RNA methyltransferase RlmH family.</text>
</comment>
<keyword evidence="2 5" id="KW-0808">Transferase</keyword>
<evidence type="ECO:0000313" key="7">
    <source>
        <dbReference type="Proteomes" id="UP000199647"/>
    </source>
</evidence>
<gene>
    <name evidence="5" type="primary">rlmH</name>
    <name evidence="6" type="ORF">SAMN05216548_113134</name>
</gene>
<keyword evidence="5" id="KW-0963">Cytoplasm</keyword>
<evidence type="ECO:0000256" key="4">
    <source>
        <dbReference type="ARBA" id="ARBA00038303"/>
    </source>
</evidence>
<dbReference type="AlphaFoldDB" id="A0A1H9MJ89"/>
<dbReference type="PIRSF" id="PIRSF004505">
    <property type="entry name" value="MT_bac"/>
    <property type="match status" value="1"/>
</dbReference>
<dbReference type="HAMAP" id="MF_00658">
    <property type="entry name" value="23SrRNA_methyltr_H"/>
    <property type="match status" value="1"/>
</dbReference>
<dbReference type="InterPro" id="IPR003742">
    <property type="entry name" value="RlmH-like"/>
</dbReference>
<comment type="subcellular location">
    <subcellularLocation>
        <location evidence="5">Cytoplasm</location>
    </subcellularLocation>
</comment>
<dbReference type="STRING" id="1855383.SAMN05216548_113134"/>
<comment type="catalytic activity">
    <reaction evidence="5">
        <text>pseudouridine(1915) in 23S rRNA + S-adenosyl-L-methionine = N(3)-methylpseudouridine(1915) in 23S rRNA + S-adenosyl-L-homocysteine + H(+)</text>
        <dbReference type="Rhea" id="RHEA:42752"/>
        <dbReference type="Rhea" id="RHEA-COMP:10221"/>
        <dbReference type="Rhea" id="RHEA-COMP:10222"/>
        <dbReference type="ChEBI" id="CHEBI:15378"/>
        <dbReference type="ChEBI" id="CHEBI:57856"/>
        <dbReference type="ChEBI" id="CHEBI:59789"/>
        <dbReference type="ChEBI" id="CHEBI:65314"/>
        <dbReference type="ChEBI" id="CHEBI:74486"/>
        <dbReference type="EC" id="2.1.1.177"/>
    </reaction>
</comment>
<dbReference type="EMBL" id="FOFG01000013">
    <property type="protein sequence ID" value="SER23599.1"/>
    <property type="molecule type" value="Genomic_DNA"/>
</dbReference>
<name>A0A1H9MJ89_9HYPH</name>
<evidence type="ECO:0000256" key="3">
    <source>
        <dbReference type="ARBA" id="ARBA00022691"/>
    </source>
</evidence>
<protein>
    <recommendedName>
        <fullName evidence="5">Ribosomal RNA large subunit methyltransferase H</fullName>
        <ecNumber evidence="5">2.1.1.177</ecNumber>
    </recommendedName>
    <alternativeName>
        <fullName evidence="5">23S rRNA (pseudouridine1915-N3)-methyltransferase</fullName>
    </alternativeName>
    <alternativeName>
        <fullName evidence="5">23S rRNA m3Psi1915 methyltransferase</fullName>
    </alternativeName>
    <alternativeName>
        <fullName evidence="5">rRNA (pseudouridine-N3-)-methyltransferase RlmH</fullName>
    </alternativeName>
</protein>
<sequence length="160" mass="17373">MDISIVAVGRLKSGPETELCDRYLSRARKSGRPLGLRRIEMRELAESHASRADDRKGGEAEAISAVLSGADRIVCLDEGGEMVDSEAFAGWLRAGADGGISEMAFVIGGPDGLAPSLLARSHRTLCFGRMTWPHQIVRALLLEQIYRATTILSGHPYHRS</sequence>
<evidence type="ECO:0000256" key="2">
    <source>
        <dbReference type="ARBA" id="ARBA00022679"/>
    </source>
</evidence>
<dbReference type="Pfam" id="PF02590">
    <property type="entry name" value="SPOUT_MTase"/>
    <property type="match status" value="1"/>
</dbReference>
<dbReference type="CDD" id="cd18081">
    <property type="entry name" value="RlmH-like"/>
    <property type="match status" value="1"/>
</dbReference>
<dbReference type="GO" id="GO:0005737">
    <property type="term" value="C:cytoplasm"/>
    <property type="evidence" value="ECO:0007669"/>
    <property type="project" value="UniProtKB-SubCell"/>
</dbReference>
<keyword evidence="7" id="KW-1185">Reference proteome</keyword>
<dbReference type="RefSeq" id="WP_092498371.1">
    <property type="nucleotide sequence ID" value="NZ_FOFG01000013.1"/>
</dbReference>
<dbReference type="NCBIfam" id="NF000989">
    <property type="entry name" value="PRK00103.2-3"/>
    <property type="match status" value="1"/>
</dbReference>
<evidence type="ECO:0000313" key="6">
    <source>
        <dbReference type="EMBL" id="SER23599.1"/>
    </source>
</evidence>
<feature type="binding site" evidence="5">
    <location>
        <begin position="127"/>
        <end position="132"/>
    </location>
    <ligand>
        <name>S-adenosyl-L-methionine</name>
        <dbReference type="ChEBI" id="CHEBI:59789"/>
    </ligand>
</feature>
<dbReference type="InterPro" id="IPR029026">
    <property type="entry name" value="tRNA_m1G_MTases_N"/>
</dbReference>
<dbReference type="EC" id="2.1.1.177" evidence="5"/>
<evidence type="ECO:0000256" key="1">
    <source>
        <dbReference type="ARBA" id="ARBA00022603"/>
    </source>
</evidence>
<accession>A0A1H9MJ89</accession>
<feature type="binding site" evidence="5">
    <location>
        <position position="108"/>
    </location>
    <ligand>
        <name>S-adenosyl-L-methionine</name>
        <dbReference type="ChEBI" id="CHEBI:59789"/>
    </ligand>
</feature>
<dbReference type="Gene3D" id="3.40.1280.10">
    <property type="match status" value="1"/>
</dbReference>
<reference evidence="6 7" key="1">
    <citation type="submission" date="2016-10" db="EMBL/GenBank/DDBJ databases">
        <authorList>
            <person name="de Groot N.N."/>
        </authorList>
    </citation>
    <scope>NUCLEOTIDE SEQUENCE [LARGE SCALE GENOMIC DNA]</scope>
    <source>
        <strain evidence="6 7">A52C2</strain>
    </source>
</reference>
<feature type="binding site" evidence="5">
    <location>
        <position position="76"/>
    </location>
    <ligand>
        <name>S-adenosyl-L-methionine</name>
        <dbReference type="ChEBI" id="CHEBI:59789"/>
    </ligand>
</feature>